<dbReference type="GeneID" id="31364184"/>
<dbReference type="PROSITE" id="PS50096">
    <property type="entry name" value="IQ"/>
    <property type="match status" value="1"/>
</dbReference>
<evidence type="ECO:0000256" key="1">
    <source>
        <dbReference type="ARBA" id="ARBA00022658"/>
    </source>
</evidence>
<feature type="compositionally biased region" description="Polar residues" evidence="2">
    <location>
        <begin position="140"/>
        <end position="156"/>
    </location>
</feature>
<dbReference type="OMA" id="MMQPNGM"/>
<dbReference type="GO" id="GO:0005737">
    <property type="term" value="C:cytoplasm"/>
    <property type="evidence" value="ECO:0007669"/>
    <property type="project" value="TreeGrafter"/>
</dbReference>
<feature type="compositionally biased region" description="Low complexity" evidence="2">
    <location>
        <begin position="299"/>
        <end position="319"/>
    </location>
</feature>
<feature type="compositionally biased region" description="Polar residues" evidence="2">
    <location>
        <begin position="968"/>
        <end position="979"/>
    </location>
</feature>
<feature type="compositionally biased region" description="Low complexity" evidence="2">
    <location>
        <begin position="157"/>
        <end position="173"/>
    </location>
</feature>
<feature type="compositionally biased region" description="Low complexity" evidence="2">
    <location>
        <begin position="8"/>
        <end position="36"/>
    </location>
</feature>
<dbReference type="SMART" id="SM00015">
    <property type="entry name" value="IQ"/>
    <property type="match status" value="1"/>
</dbReference>
<dbReference type="SMART" id="SM00233">
    <property type="entry name" value="PH"/>
    <property type="match status" value="1"/>
</dbReference>
<feature type="compositionally biased region" description="Polar residues" evidence="2">
    <location>
        <begin position="73"/>
        <end position="117"/>
    </location>
</feature>
<dbReference type="InterPro" id="IPR001849">
    <property type="entry name" value="PH_domain"/>
</dbReference>
<dbReference type="InterPro" id="IPR000048">
    <property type="entry name" value="IQ_motif_EF-hand-BS"/>
</dbReference>
<dbReference type="InParanoid" id="D3BJI0"/>
<dbReference type="Pfam" id="PF00621">
    <property type="entry name" value="RhoGEF"/>
    <property type="match status" value="1"/>
</dbReference>
<feature type="domain" description="PH" evidence="3">
    <location>
        <begin position="822"/>
        <end position="924"/>
    </location>
</feature>
<dbReference type="InterPro" id="IPR001331">
    <property type="entry name" value="GDS_CDC24_CS"/>
</dbReference>
<keyword evidence="6" id="KW-1185">Reference proteome</keyword>
<dbReference type="RefSeq" id="XP_020430187.1">
    <property type="nucleotide sequence ID" value="XM_020579512.1"/>
</dbReference>
<dbReference type="SUPFAM" id="SSF50729">
    <property type="entry name" value="PH domain-like"/>
    <property type="match status" value="1"/>
</dbReference>
<dbReference type="Pfam" id="PF22697">
    <property type="entry name" value="SOS1_NGEF_PH"/>
    <property type="match status" value="1"/>
</dbReference>
<dbReference type="EMBL" id="ADBJ01000038">
    <property type="protein sequence ID" value="EFA78060.1"/>
    <property type="molecule type" value="Genomic_DNA"/>
</dbReference>
<protein>
    <submittedName>
        <fullName evidence="5">C2H2-type zinc finger-containing protein</fullName>
    </submittedName>
</protein>
<feature type="compositionally biased region" description="Basic and acidic residues" evidence="2">
    <location>
        <begin position="253"/>
        <end position="289"/>
    </location>
</feature>
<dbReference type="InterPro" id="IPR011993">
    <property type="entry name" value="PH-like_dom_sf"/>
</dbReference>
<sequence length="1280" mass="144967">MMIQPGTSVQMQIGQQSSSQITSNIAIPQQPQQQQQRPTMMSPPISMENPMIMMKPNTSPSSSVSPQKPIPATASSLTSNPIPSPTSSGSHVSLTNSLPTNMPTSKPVQTNSITPTGSIGAMSAKENIIPPIPQHHKSTPALSSILPSTMNNNSLINQPQSNPQQQQQQQQQPFYSMVQNTTITQSSSVQATSPNPMFAFDQLTINPSPFELQQQQQQQQQQQPKPVFSNQDEVKKNMDKYHPIETLSPKSEVLSEEKIRKEVEEKIRKEVEERVRREYEEKMSNDKKSTPFSVPPAQTTTTSSHSSTSSSTTTTTSPTAVPNITTTPAPSSSSGFPLDLFENFTTTSTSNSQSSSSSSTTTTTNMPSPSLRNPMVKGQDKDRIKKELETIHKDGPKKPAATGLRAGATSPPTVTEFTCPICQQKCPNERVLGVHIDDWHPSSSSMLKKDDSKSSSFPFDDPKKDASMPSKDNNGKPRSKTVSFAPQVTKDKKSVSFESDEKRRAGIKTTTTTTTSSSTSSSSSIISTTTSSSTLKPHGRSDHSPDLSTSFESIFIPPKPVRILTQDQAAIILQSYVRRWKARKDYKREQLRTKAVRELINTECTYVEGLEKLIEHFAFPLRGLCQADIPMISQEEVDLIFGKHEIILSINKDLYRRLVERVCKWTSAQKIGDILVEFVTLNEFKTIYNNFTLSFQNILSTIERLSNAKSSFRAFLKNSEKSLWTNGSATGTNLQSLLITPVQRITRYLLLLKEIIKYTKPSHADYDDLCISLFEVQDICTDVNENQRKEENEKIRIQTLTNIANRIENKPKDFQLVTDSRFLIREGHISQYSTEEEKGKDRIYYLFNDLLLIAKESKKKLQLKNNLPLSNVKLRNINDGQKCYGTISKNAFELQGHGNSIMMFFTETPEEKESLIKELEVVLSSFILLGARSVTMIFFNSLKSKYGPIERNSLINSIRKDKKPTPTPKIQSGSTTTIQSNRKRYAKAFVERNIPNFDRFSVWHKNVFFQKALDTINKKSVVNNDHSIVELDLSKIREERAAATQPATKTKVHSQATDTTLVNQKIKKQVSNFNRLKRYEKLKESLISKKIPKDLKVGAYYIYDNILIKCDLYDQIITWPIFQFTKWYSGMDDIQEAQDFLQNSEKALLKFYEAVRLRDFDLLDKMILGGSFKDSWFRDFRSKLEITRDYPGDKLLLLVNGLKIMEFSDSLVYSWFDEDSDCDVVTAHKFYAKQHYTVLDNENIHIQSEEKSKMYFGVVQWTKDAMGDWRIKSLGYEFPV</sequence>
<dbReference type="CDD" id="cd00160">
    <property type="entry name" value="RhoGEF"/>
    <property type="match status" value="1"/>
</dbReference>
<dbReference type="InterPro" id="IPR051092">
    <property type="entry name" value="FYVE_RhoGEF_PH"/>
</dbReference>
<reference evidence="5 6" key="1">
    <citation type="journal article" date="2011" name="Genome Res.">
        <title>Phylogeny-wide analysis of social amoeba genomes highlights ancient origins for complex intercellular communication.</title>
        <authorList>
            <person name="Heidel A.J."/>
            <person name="Lawal H.M."/>
            <person name="Felder M."/>
            <person name="Schilde C."/>
            <person name="Helps N.R."/>
            <person name="Tunggal B."/>
            <person name="Rivero F."/>
            <person name="John U."/>
            <person name="Schleicher M."/>
            <person name="Eichinger L."/>
            <person name="Platzer M."/>
            <person name="Noegel A.A."/>
            <person name="Schaap P."/>
            <person name="Gloeckner G."/>
        </authorList>
    </citation>
    <scope>NUCLEOTIDE SEQUENCE [LARGE SCALE GENOMIC DNA]</scope>
    <source>
        <strain evidence="6">ATCC 26659 / Pp 5 / PN500</strain>
    </source>
</reference>
<dbReference type="Proteomes" id="UP000001396">
    <property type="component" value="Unassembled WGS sequence"/>
</dbReference>
<feature type="compositionally biased region" description="Polar residues" evidence="2">
    <location>
        <begin position="320"/>
        <end position="335"/>
    </location>
</feature>
<dbReference type="PROSITE" id="PS00741">
    <property type="entry name" value="DH_1"/>
    <property type="match status" value="1"/>
</dbReference>
<dbReference type="AlphaFoldDB" id="D3BJI0"/>
<evidence type="ECO:0000313" key="5">
    <source>
        <dbReference type="EMBL" id="EFA78060.1"/>
    </source>
</evidence>
<dbReference type="PROSITE" id="PS50010">
    <property type="entry name" value="DH_2"/>
    <property type="match status" value="1"/>
</dbReference>
<name>D3BJI0_HETP5</name>
<dbReference type="PANTHER" id="PTHR12673">
    <property type="entry name" value="FACIOGENITAL DYSPLASIA PROTEIN"/>
    <property type="match status" value="1"/>
</dbReference>
<dbReference type="SMART" id="SM00325">
    <property type="entry name" value="RhoGEF"/>
    <property type="match status" value="1"/>
</dbReference>
<dbReference type="InterPro" id="IPR055251">
    <property type="entry name" value="SOS1_NGEF_PH"/>
</dbReference>
<evidence type="ECO:0000313" key="6">
    <source>
        <dbReference type="Proteomes" id="UP000001396"/>
    </source>
</evidence>
<feature type="region of interest" description="Disordered" evidence="2">
    <location>
        <begin position="437"/>
        <end position="546"/>
    </location>
</feature>
<evidence type="ECO:0000259" key="3">
    <source>
        <dbReference type="PROSITE" id="PS50003"/>
    </source>
</evidence>
<feature type="region of interest" description="Disordered" evidence="2">
    <location>
        <begin position="240"/>
        <end position="413"/>
    </location>
</feature>
<feature type="compositionally biased region" description="Low complexity" evidence="2">
    <location>
        <begin position="509"/>
        <end position="534"/>
    </location>
</feature>
<feature type="compositionally biased region" description="Low complexity" evidence="2">
    <location>
        <begin position="345"/>
        <end position="364"/>
    </location>
</feature>
<proteinExistence type="predicted"/>
<gene>
    <name evidence="5" type="primary">gxcT</name>
    <name evidence="5" type="ORF">PPL_08706</name>
</gene>
<feature type="compositionally biased region" description="Basic and acidic residues" evidence="2">
    <location>
        <begin position="378"/>
        <end position="397"/>
    </location>
</feature>
<feature type="region of interest" description="Disordered" evidence="2">
    <location>
        <begin position="959"/>
        <end position="979"/>
    </location>
</feature>
<keyword evidence="1" id="KW-0344">Guanine-nucleotide releasing factor</keyword>
<dbReference type="STRING" id="670386.D3BJI0"/>
<organism evidence="5 6">
    <name type="scientific">Heterostelium pallidum (strain ATCC 26659 / Pp 5 / PN500)</name>
    <name type="common">Cellular slime mold</name>
    <name type="synonym">Polysphondylium pallidum</name>
    <dbReference type="NCBI Taxonomy" id="670386"/>
    <lineage>
        <taxon>Eukaryota</taxon>
        <taxon>Amoebozoa</taxon>
        <taxon>Evosea</taxon>
        <taxon>Eumycetozoa</taxon>
        <taxon>Dictyostelia</taxon>
        <taxon>Acytosteliales</taxon>
        <taxon>Acytosteliaceae</taxon>
        <taxon>Heterostelium</taxon>
    </lineage>
</organism>
<feature type="region of interest" description="Disordered" evidence="2">
    <location>
        <begin position="1"/>
        <end position="173"/>
    </location>
</feature>
<evidence type="ECO:0000259" key="4">
    <source>
        <dbReference type="PROSITE" id="PS50010"/>
    </source>
</evidence>
<dbReference type="GO" id="GO:0005085">
    <property type="term" value="F:guanyl-nucleotide exchange factor activity"/>
    <property type="evidence" value="ECO:0007669"/>
    <property type="project" value="UniProtKB-KW"/>
</dbReference>
<feature type="domain" description="DH" evidence="4">
    <location>
        <begin position="591"/>
        <end position="786"/>
    </location>
</feature>
<feature type="compositionally biased region" description="Polar residues" evidence="2">
    <location>
        <begin position="56"/>
        <end position="66"/>
    </location>
</feature>
<dbReference type="SUPFAM" id="SSF48065">
    <property type="entry name" value="DBL homology domain (DH-domain)"/>
    <property type="match status" value="1"/>
</dbReference>
<accession>D3BJI0</accession>
<evidence type="ECO:0000256" key="2">
    <source>
        <dbReference type="SAM" id="MobiDB-lite"/>
    </source>
</evidence>
<feature type="compositionally biased region" description="Basic and acidic residues" evidence="2">
    <location>
        <begin position="489"/>
        <end position="504"/>
    </location>
</feature>
<dbReference type="PROSITE" id="PS50003">
    <property type="entry name" value="PH_DOMAIN"/>
    <property type="match status" value="1"/>
</dbReference>
<dbReference type="PANTHER" id="PTHR12673:SF159">
    <property type="entry name" value="LD03170P"/>
    <property type="match status" value="1"/>
</dbReference>
<dbReference type="Pfam" id="PF00612">
    <property type="entry name" value="IQ"/>
    <property type="match status" value="1"/>
</dbReference>
<dbReference type="Gene3D" id="2.30.29.30">
    <property type="entry name" value="Pleckstrin-homology domain (PH domain)/Phosphotyrosine-binding domain (PTB)"/>
    <property type="match status" value="1"/>
</dbReference>
<comment type="caution">
    <text evidence="5">The sequence shown here is derived from an EMBL/GenBank/DDBJ whole genome shotgun (WGS) entry which is preliminary data.</text>
</comment>
<dbReference type="InterPro" id="IPR035899">
    <property type="entry name" value="DBL_dom_sf"/>
</dbReference>
<dbReference type="Gene3D" id="1.20.900.10">
    <property type="entry name" value="Dbl homology (DH) domain"/>
    <property type="match status" value="1"/>
</dbReference>
<dbReference type="InterPro" id="IPR000219">
    <property type="entry name" value="DH_dom"/>
</dbReference>
<dbReference type="GO" id="GO:0035556">
    <property type="term" value="P:intracellular signal transduction"/>
    <property type="evidence" value="ECO:0007669"/>
    <property type="project" value="InterPro"/>
</dbReference>